<feature type="compositionally biased region" description="Basic and acidic residues" evidence="7">
    <location>
        <begin position="619"/>
        <end position="628"/>
    </location>
</feature>
<evidence type="ECO:0000313" key="9">
    <source>
        <dbReference type="EMBL" id="KGF53252.1"/>
    </source>
</evidence>
<feature type="transmembrane region" description="Helical" evidence="8">
    <location>
        <begin position="79"/>
        <end position="104"/>
    </location>
</feature>
<dbReference type="Gene3D" id="3.40.50.300">
    <property type="entry name" value="P-loop containing nucleotide triphosphate hydrolases"/>
    <property type="match status" value="2"/>
</dbReference>
<evidence type="ECO:0000256" key="5">
    <source>
        <dbReference type="ARBA" id="ARBA00022989"/>
    </source>
</evidence>
<dbReference type="Pfam" id="PF02534">
    <property type="entry name" value="T4SS-DNA_transf"/>
    <property type="match status" value="1"/>
</dbReference>
<dbReference type="AlphaFoldDB" id="A0A096CEA9"/>
<dbReference type="RefSeq" id="WP_050001789.1">
    <property type="nucleotide sequence ID" value="NZ_KN174167.1"/>
</dbReference>
<proteinExistence type="inferred from homology"/>
<feature type="region of interest" description="Disordered" evidence="7">
    <location>
        <begin position="617"/>
        <end position="704"/>
    </location>
</feature>
<keyword evidence="4 8" id="KW-0812">Transmembrane</keyword>
<evidence type="ECO:0000256" key="1">
    <source>
        <dbReference type="ARBA" id="ARBA00004651"/>
    </source>
</evidence>
<dbReference type="CDD" id="cd01127">
    <property type="entry name" value="TrwB_TraG_TraD_VirD4"/>
    <property type="match status" value="1"/>
</dbReference>
<reference evidence="9 10" key="1">
    <citation type="submission" date="2011-08" db="EMBL/GenBank/DDBJ databases">
        <title>The Genome Sequence of Clostridium orbiscindens 1_3_50AFAA.</title>
        <authorList>
            <consortium name="The Broad Institute Genome Sequencing Platform"/>
            <person name="Earl A."/>
            <person name="Ward D."/>
            <person name="Feldgarden M."/>
            <person name="Gevers D."/>
            <person name="Daigneault M."/>
            <person name="Strauss J."/>
            <person name="Allen-Vercoe E."/>
            <person name="Young S.K."/>
            <person name="Zeng Q."/>
            <person name="Gargeya S."/>
            <person name="Fitzgerald M."/>
            <person name="Haas B."/>
            <person name="Abouelleil A."/>
            <person name="Alvarado L."/>
            <person name="Arachchi H.M."/>
            <person name="Berlin A."/>
            <person name="Brown A."/>
            <person name="Chapman S.B."/>
            <person name="Chen Z."/>
            <person name="Dunbar C."/>
            <person name="Freedman E."/>
            <person name="Gearin G."/>
            <person name="Gellesch M."/>
            <person name="Goldberg J."/>
            <person name="Griggs A."/>
            <person name="Gujja S."/>
            <person name="Heiman D."/>
            <person name="Howarth C."/>
            <person name="Larson L."/>
            <person name="Lui A."/>
            <person name="MacDonald P.J.P."/>
            <person name="Montmayeur A."/>
            <person name="Murphy C."/>
            <person name="Neiman D."/>
            <person name="Pearson M."/>
            <person name="Priest M."/>
            <person name="Roberts A."/>
            <person name="Saif S."/>
            <person name="Shea T."/>
            <person name="Shenoy N."/>
            <person name="Sisk P."/>
            <person name="Stolte C."/>
            <person name="Sykes S."/>
            <person name="Wortman J."/>
            <person name="Nusbaum C."/>
            <person name="Birren B."/>
        </authorList>
    </citation>
    <scope>NUCLEOTIDE SEQUENCE [LARGE SCALE GENOMIC DNA]</scope>
    <source>
        <strain evidence="9 10">1_3_50AFAA</strain>
    </source>
</reference>
<evidence type="ECO:0008006" key="11">
    <source>
        <dbReference type="Google" id="ProtNLM"/>
    </source>
</evidence>
<dbReference type="Proteomes" id="UP000029585">
    <property type="component" value="Unassembled WGS sequence"/>
</dbReference>
<dbReference type="HOGENOM" id="CLU_015347_5_1_9"/>
<evidence type="ECO:0000256" key="4">
    <source>
        <dbReference type="ARBA" id="ARBA00022692"/>
    </source>
</evidence>
<evidence type="ECO:0000256" key="6">
    <source>
        <dbReference type="ARBA" id="ARBA00023136"/>
    </source>
</evidence>
<evidence type="ECO:0000313" key="10">
    <source>
        <dbReference type="Proteomes" id="UP000029585"/>
    </source>
</evidence>
<dbReference type="SUPFAM" id="SSF52540">
    <property type="entry name" value="P-loop containing nucleoside triphosphate hydrolases"/>
    <property type="match status" value="1"/>
</dbReference>
<sequence length="729" mass="82115">MFRLSKKLAKLEDRIAGRWGKKLDRFQSRHKGEWKYLIPLGLVAWYFAGMLLNSIRLGIQSVFGADSDQIKSIWVVNPFVNFAAVFTPTGLATIAVGALMFCLITKKGYHWFSGYKYTRDKRGFDILPNGTHGTSAFMGKEEQEKVLLTGPIQDLDGTILGKQKDDPDDDDKYAEYVTLKPGCGLTEHIMIYGATGSGKTRGFVKPFILQAMRRRESMVLVDVKGEIYEGMSQILRDDGYEVKMFNLLDKEHSDAWNCLSVIEQDKNLVQSIAEVIIKNTSNANERQDFWEKAELNLLMALMHYVATQTIPGTNQLLPIQQRSLGEIYRILSNESFADLEQRFEALPKGHPALPPYGIFKLANRQIWGNIAIGLGNRLSVFQNPLVDKITSYNEIDLTLPGQKPCAYFCCISAQDSSLEFLSSLFFSQLFSSLMEYGRRNGDHGRLPVRVNVCLEEFCNIGKLMDFKRVLEVCRGSNIFCQLVVQSIPQLKDRYPKTEWEELIGCTDVQICLGCNDVDTAKYISQKCGVTTIRVENNQMPIAPLFSPVYSTTRPYSQTKSNTQRPLMYLDEVLHMNNRECLVLLRGQNVLKLYKITPEEFPAFCRLKDVRVSSHTPRWRITEESERRHAPQPAQKPAPAADATPPQPPQAPPSPSATPSPPEVGIEREARREKRRPASEPQYSYGLMDSSLCGLEGDAEEDAGELAETAPYGALELMETMPEDIGGPPL</sequence>
<evidence type="ECO:0000256" key="7">
    <source>
        <dbReference type="SAM" id="MobiDB-lite"/>
    </source>
</evidence>
<feature type="compositionally biased region" description="Pro residues" evidence="7">
    <location>
        <begin position="644"/>
        <end position="661"/>
    </location>
</feature>
<dbReference type="InterPro" id="IPR027417">
    <property type="entry name" value="P-loop_NTPase"/>
</dbReference>
<organism evidence="9 10">
    <name type="scientific">Flavonifractor plautii 1_3_50AFAA</name>
    <dbReference type="NCBI Taxonomy" id="742738"/>
    <lineage>
        <taxon>Bacteria</taxon>
        <taxon>Bacillati</taxon>
        <taxon>Bacillota</taxon>
        <taxon>Clostridia</taxon>
        <taxon>Eubacteriales</taxon>
        <taxon>Oscillospiraceae</taxon>
        <taxon>Flavonifractor</taxon>
    </lineage>
</organism>
<dbReference type="PANTHER" id="PTHR37937:SF1">
    <property type="entry name" value="CONJUGATIVE TRANSFER: DNA TRANSPORT"/>
    <property type="match status" value="1"/>
</dbReference>
<feature type="transmembrane region" description="Helical" evidence="8">
    <location>
        <begin position="36"/>
        <end position="59"/>
    </location>
</feature>
<evidence type="ECO:0000256" key="2">
    <source>
        <dbReference type="ARBA" id="ARBA00008806"/>
    </source>
</evidence>
<name>A0A096CEA9_FLAPL</name>
<accession>A0A096CEA9</accession>
<keyword evidence="3" id="KW-1003">Cell membrane</keyword>
<dbReference type="GO" id="GO:0005886">
    <property type="term" value="C:plasma membrane"/>
    <property type="evidence" value="ECO:0007669"/>
    <property type="project" value="UniProtKB-SubCell"/>
</dbReference>
<gene>
    <name evidence="9" type="ORF">HMPREF9460_03761</name>
</gene>
<dbReference type="eggNOG" id="COG3505">
    <property type="taxonomic scope" value="Bacteria"/>
</dbReference>
<keyword evidence="5 8" id="KW-1133">Transmembrane helix</keyword>
<evidence type="ECO:0000256" key="3">
    <source>
        <dbReference type="ARBA" id="ARBA00022475"/>
    </source>
</evidence>
<feature type="compositionally biased region" description="Basic and acidic residues" evidence="7">
    <location>
        <begin position="664"/>
        <end position="677"/>
    </location>
</feature>
<comment type="subcellular location">
    <subcellularLocation>
        <location evidence="1">Cell membrane</location>
        <topology evidence="1">Multi-pass membrane protein</topology>
    </subcellularLocation>
</comment>
<feature type="compositionally biased region" description="Low complexity" evidence="7">
    <location>
        <begin position="630"/>
        <end position="643"/>
    </location>
</feature>
<dbReference type="InterPro" id="IPR051539">
    <property type="entry name" value="T4SS-coupling_protein"/>
</dbReference>
<comment type="similarity">
    <text evidence="2">Belongs to the VirD4/TraG family.</text>
</comment>
<keyword evidence="6 8" id="KW-0472">Membrane</keyword>
<dbReference type="InterPro" id="IPR003688">
    <property type="entry name" value="TraG/VirD4"/>
</dbReference>
<protein>
    <recommendedName>
        <fullName evidence="11">TraD/TraG TraM recognition site domain-containing protein</fullName>
    </recommendedName>
</protein>
<comment type="caution">
    <text evidence="9">The sequence shown here is derived from an EMBL/GenBank/DDBJ whole genome shotgun (WGS) entry which is preliminary data.</text>
</comment>
<keyword evidence="10" id="KW-1185">Reference proteome</keyword>
<dbReference type="EMBL" id="ADLO01000114">
    <property type="protein sequence ID" value="KGF53252.1"/>
    <property type="molecule type" value="Genomic_DNA"/>
</dbReference>
<dbReference type="PATRIC" id="fig|742738.3.peg.3873"/>
<dbReference type="PANTHER" id="PTHR37937">
    <property type="entry name" value="CONJUGATIVE TRANSFER: DNA TRANSPORT"/>
    <property type="match status" value="1"/>
</dbReference>
<evidence type="ECO:0000256" key="8">
    <source>
        <dbReference type="SAM" id="Phobius"/>
    </source>
</evidence>
<dbReference type="NCBIfam" id="NF045973">
    <property type="entry name" value="conju_CD1115"/>
    <property type="match status" value="1"/>
</dbReference>